<dbReference type="GO" id="GO:0005085">
    <property type="term" value="F:guanyl-nucleotide exchange factor activity"/>
    <property type="evidence" value="ECO:0007669"/>
    <property type="project" value="InterPro"/>
</dbReference>
<accession>A0A1I7T2N9</accession>
<protein>
    <submittedName>
        <fullName evidence="4">Robl_LC7 domain-containing protein</fullName>
    </submittedName>
</protein>
<dbReference type="InterPro" id="IPR004942">
    <property type="entry name" value="Roadblock/LAMTOR2_dom"/>
</dbReference>
<dbReference type="GO" id="GO:0060090">
    <property type="term" value="F:molecular adaptor activity"/>
    <property type="evidence" value="ECO:0007669"/>
    <property type="project" value="InterPro"/>
</dbReference>
<proteinExistence type="inferred from homology"/>
<comment type="similarity">
    <text evidence="1">Belongs to the GAMAD family.</text>
</comment>
<sequence>MLKQKALGEVLGQVNTSGVDGAWLFNKEGLCMAFVGTASKTVPPNVSSALLASVWTALERRANDLKETILVLEDGVIAFTVVARSMLLAVRANKKTEVGMVRAKLHTVAAYLEQPIMSLANDQG</sequence>
<feature type="domain" description="Roadblock/LAMTOR2" evidence="2">
    <location>
        <begin position="7"/>
        <end position="92"/>
    </location>
</feature>
<evidence type="ECO:0000313" key="3">
    <source>
        <dbReference type="Proteomes" id="UP000095282"/>
    </source>
</evidence>
<reference evidence="4" key="1">
    <citation type="submission" date="2016-11" db="UniProtKB">
        <authorList>
            <consortium name="WormBaseParasite"/>
        </authorList>
    </citation>
    <scope>IDENTIFICATION</scope>
</reference>
<dbReference type="GO" id="GO:0032008">
    <property type="term" value="P:positive regulation of TOR signaling"/>
    <property type="evidence" value="ECO:0007669"/>
    <property type="project" value="InterPro"/>
</dbReference>
<dbReference type="eggNOG" id="KOG4107">
    <property type="taxonomic scope" value="Eukaryota"/>
</dbReference>
<dbReference type="Pfam" id="PF03259">
    <property type="entry name" value="Robl_LC7"/>
    <property type="match status" value="1"/>
</dbReference>
<dbReference type="SUPFAM" id="SSF103196">
    <property type="entry name" value="Roadblock/LC7 domain"/>
    <property type="match status" value="1"/>
</dbReference>
<dbReference type="Gene3D" id="3.30.450.30">
    <property type="entry name" value="Dynein light chain 2a, cytoplasmic"/>
    <property type="match status" value="1"/>
</dbReference>
<evidence type="ECO:0000256" key="1">
    <source>
        <dbReference type="ARBA" id="ARBA00007191"/>
    </source>
</evidence>
<dbReference type="AlphaFoldDB" id="A0A1I7T2N9"/>
<dbReference type="SMART" id="SM00960">
    <property type="entry name" value="Robl_LC7"/>
    <property type="match status" value="1"/>
</dbReference>
<name>A0A1I7T2N9_9PELO</name>
<keyword evidence="3" id="KW-1185">Reference proteome</keyword>
<dbReference type="PANTHER" id="PTHR13323">
    <property type="entry name" value="LATE ENDOSOMAL/LYSOSOMAL MP1 INTERACTING PROTEIN"/>
    <property type="match status" value="1"/>
</dbReference>
<evidence type="ECO:0000259" key="2">
    <source>
        <dbReference type="SMART" id="SM00960"/>
    </source>
</evidence>
<dbReference type="InterPro" id="IPR037587">
    <property type="entry name" value="LAMTOR2-like"/>
</dbReference>
<dbReference type="WBParaSite" id="Csp11.Scaffold481.g1841.t1">
    <property type="protein sequence ID" value="Csp11.Scaffold481.g1841.t1"/>
    <property type="gene ID" value="Csp11.Scaffold481.g1841"/>
</dbReference>
<evidence type="ECO:0000313" key="4">
    <source>
        <dbReference type="WBParaSite" id="Csp11.Scaffold481.g1841.t1"/>
    </source>
</evidence>
<dbReference type="Proteomes" id="UP000095282">
    <property type="component" value="Unplaced"/>
</dbReference>
<dbReference type="STRING" id="1561998.A0A1I7T2N9"/>
<organism evidence="3 4">
    <name type="scientific">Caenorhabditis tropicalis</name>
    <dbReference type="NCBI Taxonomy" id="1561998"/>
    <lineage>
        <taxon>Eukaryota</taxon>
        <taxon>Metazoa</taxon>
        <taxon>Ecdysozoa</taxon>
        <taxon>Nematoda</taxon>
        <taxon>Chromadorea</taxon>
        <taxon>Rhabditida</taxon>
        <taxon>Rhabditina</taxon>
        <taxon>Rhabditomorpha</taxon>
        <taxon>Rhabditoidea</taxon>
        <taxon>Rhabditidae</taxon>
        <taxon>Peloderinae</taxon>
        <taxon>Caenorhabditis</taxon>
    </lineage>
</organism>